<reference evidence="3" key="1">
    <citation type="submission" date="2016-12" db="EMBL/GenBank/DDBJ databases">
        <title>Draft Genome Sequences od Carboxydothermus pertinax and islandicus, Hydrogenogenic Carboxydotrophic Bacteria.</title>
        <authorList>
            <person name="Fukuyama Y."/>
            <person name="Ohmae K."/>
            <person name="Yoneda Y."/>
            <person name="Yoshida T."/>
            <person name="Sako Y."/>
        </authorList>
    </citation>
    <scope>NUCLEOTIDE SEQUENCE [LARGE SCALE GENOMIC DNA]</scope>
    <source>
        <strain evidence="3">Ug1</strain>
    </source>
</reference>
<dbReference type="GO" id="GO:0030436">
    <property type="term" value="P:asexual sporulation"/>
    <property type="evidence" value="ECO:0007669"/>
    <property type="project" value="InterPro"/>
</dbReference>
<keyword evidence="3" id="KW-1185">Reference proteome</keyword>
<protein>
    <submittedName>
        <fullName evidence="2">Sigma-E processing peptidase SpoIIGA</fullName>
    </submittedName>
</protein>
<evidence type="ECO:0000313" key="3">
    <source>
        <dbReference type="Proteomes" id="UP000187485"/>
    </source>
</evidence>
<dbReference type="OrthoDB" id="2690199at2"/>
<dbReference type="GO" id="GO:0006508">
    <property type="term" value="P:proteolysis"/>
    <property type="evidence" value="ECO:0007669"/>
    <property type="project" value="InterPro"/>
</dbReference>
<accession>A0A1L8CSC1</accession>
<keyword evidence="1" id="KW-1133">Transmembrane helix</keyword>
<evidence type="ECO:0000256" key="1">
    <source>
        <dbReference type="SAM" id="Phobius"/>
    </source>
</evidence>
<dbReference type="Proteomes" id="UP000187485">
    <property type="component" value="Unassembled WGS sequence"/>
</dbReference>
<evidence type="ECO:0000313" key="2">
    <source>
        <dbReference type="EMBL" id="GAV21787.1"/>
    </source>
</evidence>
<dbReference type="Pfam" id="PF03419">
    <property type="entry name" value="Peptidase_U4"/>
    <property type="match status" value="1"/>
</dbReference>
<dbReference type="AlphaFoldDB" id="A0A1L8CSC1"/>
<gene>
    <name evidence="2" type="ORF">cpu_02970</name>
</gene>
<comment type="caution">
    <text evidence="2">The sequence shown here is derived from an EMBL/GenBank/DDBJ whole genome shotgun (WGS) entry which is preliminary data.</text>
</comment>
<dbReference type="InterPro" id="IPR005081">
    <property type="entry name" value="SpoIIGA"/>
</dbReference>
<dbReference type="GO" id="GO:0004190">
    <property type="term" value="F:aspartic-type endopeptidase activity"/>
    <property type="evidence" value="ECO:0007669"/>
    <property type="project" value="InterPro"/>
</dbReference>
<feature type="transmembrane region" description="Helical" evidence="1">
    <location>
        <begin position="34"/>
        <end position="51"/>
    </location>
</feature>
<organism evidence="2 3">
    <name type="scientific">Carboxydothermus pertinax</name>
    <dbReference type="NCBI Taxonomy" id="870242"/>
    <lineage>
        <taxon>Bacteria</taxon>
        <taxon>Bacillati</taxon>
        <taxon>Bacillota</taxon>
        <taxon>Clostridia</taxon>
        <taxon>Thermoanaerobacterales</taxon>
        <taxon>Thermoanaerobacteraceae</taxon>
        <taxon>Carboxydothermus</taxon>
    </lineage>
</organism>
<dbReference type="STRING" id="870242.cpu_02970"/>
<name>A0A1L8CSC1_9THEO</name>
<feature type="transmembrane region" description="Helical" evidence="1">
    <location>
        <begin position="107"/>
        <end position="126"/>
    </location>
</feature>
<feature type="transmembrane region" description="Helical" evidence="1">
    <location>
        <begin position="6"/>
        <end position="25"/>
    </location>
</feature>
<sequence length="257" mass="29956">MPVYTLEYVILGNFLLSFTTLTFAAKTLDLKVNLLKHLLFSTLGAIMAWIYLVWPYFWVKILAIFLYFALIYLFTQSIAITLKLSLLILSCYFMLDGIYQALISRGYHPVILLLLGLIFSFLGTYVKRQYQKIRRLKKYGFFLEISYAGKKVTLKSYLDTGNQLYDPLSGWPVIIVEYRAVKKILPQDFFASNRARKIPFRAVGKERGYLWGFIPDWLKIWQEREVWLVKKAVVAVTFQSLNSDYMALLSEELLKSA</sequence>
<dbReference type="RefSeq" id="WP_075858239.1">
    <property type="nucleotide sequence ID" value="NZ_BDJK01000006.1"/>
</dbReference>
<keyword evidence="1" id="KW-0472">Membrane</keyword>
<keyword evidence="1" id="KW-0812">Transmembrane</keyword>
<dbReference type="EMBL" id="BDJK01000006">
    <property type="protein sequence ID" value="GAV21787.1"/>
    <property type="molecule type" value="Genomic_DNA"/>
</dbReference>
<proteinExistence type="predicted"/>